<comment type="similarity">
    <text evidence="6">Belongs to the ABC-4 integral membrane protein family.</text>
</comment>
<dbReference type="InterPro" id="IPR003838">
    <property type="entry name" value="ABC3_permease_C"/>
</dbReference>
<feature type="transmembrane region" description="Helical" evidence="7">
    <location>
        <begin position="505"/>
        <end position="524"/>
    </location>
</feature>
<keyword evidence="2" id="KW-1003">Cell membrane</keyword>
<dbReference type="Pfam" id="PF12704">
    <property type="entry name" value="MacB_PCD"/>
    <property type="match status" value="1"/>
</dbReference>
<comment type="subcellular location">
    <subcellularLocation>
        <location evidence="1">Cell membrane</location>
        <topology evidence="1">Multi-pass membrane protein</topology>
    </subcellularLocation>
</comment>
<evidence type="ECO:0000259" key="9">
    <source>
        <dbReference type="Pfam" id="PF12704"/>
    </source>
</evidence>
<sequence>MLQLTLAQARRSIGRLAAAGLAIAIGTAFVAATLLASDLMTRTARDAMVTSLAQADLVITGAPLSDADVAAVGAVPDVAVADPQLEGFLQFSAAGRVAYQPYTAVAGDPRLQPLEVVEGRLPEDGEVAVPRAVADRLGLAVDNTVEVTFSRWVPLADGTDEGDGEIVEHVEALRVAGVADDPTGAFAATDGAVLVTAGDARRWAQLGDEEVRVDRMLLLLAPGADLEEVRTAVGAALPGEAGHQVRTRAEQAEVLIAARSGQQDLLTALVLGFAAVALIVAGLVIANTFSVLVAQRTRQLALLRCVGATARQLRRSVSLEALLLGTAASLVGIAVGTLLAQGALLVLRNAAPHLPLPEVVALRPLVVVVPLLAGVLVTLVAARTPARAAARVSPLAAMRPADAPSVRAPGSRRRLRTALVFTAGGLVLLVVAATVGGALSPLLGLALGIPGGLLSFVGVLLGSVFFVPRLLGRAGGVLARRDAPAAVLAAANTVRNPQRTAVTSAALMIGVTLVAMMSTGAATARNAFDRELDREFPVDLEVAAVDEQDVLAASDLAAVGELDGVDRAVGLRSVVGVIEGGHEGLHTTVAALDPADATAVVRGGLVDELGPDTVLVPASMAELAGIEDGASTTIGLAGDDGSLVPDASTSVVARVGDLPGHQLLVTSETLARFAPDAEVTRLWVRLSDHGAAPAVVEAVQERFSTQVVEVGGPALERAMFDRIIDGLLAVVVGLLGVAVVIALVGVANTLSLSVIERRHESATLRAIGLTRRQLRSTLAIEGVLIAGSGAVVGALLGTLYGWAGTRAVLGAVADGIPLTVPWRDLGLVLVVALGAGALASVLPGRAAARTSPVAALATE</sequence>
<feature type="transmembrane region" description="Helical" evidence="7">
    <location>
        <begin position="321"/>
        <end position="340"/>
    </location>
</feature>
<dbReference type="AlphaFoldDB" id="A0A8J3EUU3"/>
<keyword evidence="11" id="KW-1185">Reference proteome</keyword>
<feature type="transmembrane region" description="Helical" evidence="7">
    <location>
        <begin position="776"/>
        <end position="802"/>
    </location>
</feature>
<evidence type="ECO:0000313" key="11">
    <source>
        <dbReference type="Proteomes" id="UP000650511"/>
    </source>
</evidence>
<evidence type="ECO:0000256" key="3">
    <source>
        <dbReference type="ARBA" id="ARBA00022692"/>
    </source>
</evidence>
<feature type="transmembrane region" description="Helical" evidence="7">
    <location>
        <begin position="727"/>
        <end position="755"/>
    </location>
</feature>
<organism evidence="10 11">
    <name type="scientific">Egicoccus halophilus</name>
    <dbReference type="NCBI Taxonomy" id="1670830"/>
    <lineage>
        <taxon>Bacteria</taxon>
        <taxon>Bacillati</taxon>
        <taxon>Actinomycetota</taxon>
        <taxon>Nitriliruptoria</taxon>
        <taxon>Egicoccales</taxon>
        <taxon>Egicoccaceae</taxon>
        <taxon>Egicoccus</taxon>
    </lineage>
</organism>
<protein>
    <submittedName>
        <fullName evidence="10">ABC transporter permease</fullName>
    </submittedName>
</protein>
<reference evidence="10" key="2">
    <citation type="submission" date="2020-09" db="EMBL/GenBank/DDBJ databases">
        <authorList>
            <person name="Sun Q."/>
            <person name="Zhou Y."/>
        </authorList>
    </citation>
    <scope>NUCLEOTIDE SEQUENCE</scope>
    <source>
        <strain evidence="10">CGMCC 1.14988</strain>
    </source>
</reference>
<feature type="transmembrane region" description="Helical" evidence="7">
    <location>
        <begin position="265"/>
        <end position="294"/>
    </location>
</feature>
<comment type="caution">
    <text evidence="10">The sequence shown here is derived from an EMBL/GenBank/DDBJ whole genome shotgun (WGS) entry which is preliminary data.</text>
</comment>
<feature type="domain" description="MacB-like periplasmic core" evidence="9">
    <location>
        <begin position="21"/>
        <end position="234"/>
    </location>
</feature>
<proteinExistence type="inferred from homology"/>
<dbReference type="Pfam" id="PF02687">
    <property type="entry name" value="FtsX"/>
    <property type="match status" value="2"/>
</dbReference>
<keyword evidence="4 7" id="KW-1133">Transmembrane helix</keyword>
<keyword evidence="5 7" id="KW-0472">Membrane</keyword>
<name>A0A8J3EUU3_9ACTN</name>
<feature type="transmembrane region" description="Helical" evidence="7">
    <location>
        <begin position="360"/>
        <end position="382"/>
    </location>
</feature>
<accession>A0A8J3EUU3</accession>
<dbReference type="PANTHER" id="PTHR30572">
    <property type="entry name" value="MEMBRANE COMPONENT OF TRANSPORTER-RELATED"/>
    <property type="match status" value="1"/>
</dbReference>
<dbReference type="RefSeq" id="WP_130650132.1">
    <property type="nucleotide sequence ID" value="NZ_BMHA01000011.1"/>
</dbReference>
<dbReference type="OrthoDB" id="9780560at2"/>
<reference evidence="10" key="1">
    <citation type="journal article" date="2014" name="Int. J. Syst. Evol. Microbiol.">
        <title>Complete genome sequence of Corynebacterium casei LMG S-19264T (=DSM 44701T), isolated from a smear-ripened cheese.</title>
        <authorList>
            <consortium name="US DOE Joint Genome Institute (JGI-PGF)"/>
            <person name="Walter F."/>
            <person name="Albersmeier A."/>
            <person name="Kalinowski J."/>
            <person name="Ruckert C."/>
        </authorList>
    </citation>
    <scope>NUCLEOTIDE SEQUENCE</scope>
    <source>
        <strain evidence="10">CGMCC 1.14988</strain>
    </source>
</reference>
<feature type="transmembrane region" description="Helical" evidence="7">
    <location>
        <begin position="822"/>
        <end position="842"/>
    </location>
</feature>
<evidence type="ECO:0000259" key="8">
    <source>
        <dbReference type="Pfam" id="PF02687"/>
    </source>
</evidence>
<evidence type="ECO:0000256" key="2">
    <source>
        <dbReference type="ARBA" id="ARBA00022475"/>
    </source>
</evidence>
<dbReference type="GO" id="GO:0022857">
    <property type="term" value="F:transmembrane transporter activity"/>
    <property type="evidence" value="ECO:0007669"/>
    <property type="project" value="TreeGrafter"/>
</dbReference>
<feature type="domain" description="ABC3 transporter permease C-terminal" evidence="8">
    <location>
        <begin position="273"/>
        <end position="394"/>
    </location>
</feature>
<evidence type="ECO:0000313" key="10">
    <source>
        <dbReference type="EMBL" id="GGI08386.1"/>
    </source>
</evidence>
<feature type="transmembrane region" description="Helical" evidence="7">
    <location>
        <begin position="445"/>
        <end position="471"/>
    </location>
</feature>
<dbReference type="InterPro" id="IPR050250">
    <property type="entry name" value="Macrolide_Exporter_MacB"/>
</dbReference>
<gene>
    <name evidence="10" type="ORF">GCM10011354_28830</name>
</gene>
<keyword evidence="3 7" id="KW-0812">Transmembrane</keyword>
<evidence type="ECO:0000256" key="5">
    <source>
        <dbReference type="ARBA" id="ARBA00023136"/>
    </source>
</evidence>
<feature type="transmembrane region" description="Helical" evidence="7">
    <location>
        <begin position="417"/>
        <end position="439"/>
    </location>
</feature>
<evidence type="ECO:0000256" key="4">
    <source>
        <dbReference type="ARBA" id="ARBA00022989"/>
    </source>
</evidence>
<evidence type="ECO:0000256" key="6">
    <source>
        <dbReference type="ARBA" id="ARBA00038076"/>
    </source>
</evidence>
<dbReference type="PANTHER" id="PTHR30572:SF4">
    <property type="entry name" value="ABC TRANSPORTER PERMEASE YTRF"/>
    <property type="match status" value="1"/>
</dbReference>
<evidence type="ECO:0000256" key="1">
    <source>
        <dbReference type="ARBA" id="ARBA00004651"/>
    </source>
</evidence>
<dbReference type="Proteomes" id="UP000650511">
    <property type="component" value="Unassembled WGS sequence"/>
</dbReference>
<dbReference type="GO" id="GO:0005886">
    <property type="term" value="C:plasma membrane"/>
    <property type="evidence" value="ECO:0007669"/>
    <property type="project" value="UniProtKB-SubCell"/>
</dbReference>
<feature type="domain" description="ABC3 transporter permease C-terminal" evidence="8">
    <location>
        <begin position="734"/>
        <end position="852"/>
    </location>
</feature>
<dbReference type="EMBL" id="BMHA01000011">
    <property type="protein sequence ID" value="GGI08386.1"/>
    <property type="molecule type" value="Genomic_DNA"/>
</dbReference>
<dbReference type="InterPro" id="IPR025857">
    <property type="entry name" value="MacB_PCD"/>
</dbReference>
<evidence type="ECO:0000256" key="7">
    <source>
        <dbReference type="SAM" id="Phobius"/>
    </source>
</evidence>